<organism evidence="1 2">
    <name type="scientific">Arctium lappa</name>
    <name type="common">Greater burdock</name>
    <name type="synonym">Lappa major</name>
    <dbReference type="NCBI Taxonomy" id="4217"/>
    <lineage>
        <taxon>Eukaryota</taxon>
        <taxon>Viridiplantae</taxon>
        <taxon>Streptophyta</taxon>
        <taxon>Embryophyta</taxon>
        <taxon>Tracheophyta</taxon>
        <taxon>Spermatophyta</taxon>
        <taxon>Magnoliopsida</taxon>
        <taxon>eudicotyledons</taxon>
        <taxon>Gunneridae</taxon>
        <taxon>Pentapetalae</taxon>
        <taxon>asterids</taxon>
        <taxon>campanulids</taxon>
        <taxon>Asterales</taxon>
        <taxon>Asteraceae</taxon>
        <taxon>Carduoideae</taxon>
        <taxon>Cardueae</taxon>
        <taxon>Arctiinae</taxon>
        <taxon>Arctium</taxon>
    </lineage>
</organism>
<sequence length="571" mass="63663">MEDDNERGRRSNRLLIKRSSKISNNDDTTIVNDCVVEGERTPEETAVVAKNKKKRSAKSGPPCSENTSLNQQEVHEQNKRQKTIPESNVMARQPAGKPKMVTTSSGVRVILPSFTPNTTRKIPKKDKSNKSTDTRKSSKSPVKKKSSKSTVSVTGTETIKGAIVVESTRKTRSKTRETTVQRVSKKTKHGKGMDTGPTECSYTPSTTKAKTVKKKMEYIKLIESKMNSIMCQKISAEQTIEKAIEDYPTDPYLRSLNQALQRLFNTEDGDTGGSDQEQNNEHVFKTPTRTKDSKQDQPTLITDNDPTPNESVGLELVPGVPLETDAYWNSPTTIMAIDNSCIDYCKKRRIDRDEIPKFDLGISPERKPVSPLPISSIIPITKGVFSLNSRVKAICDAPRLGKRAAKPGEALRSPYVKRTVDINTSETSSELKICAWINVAVEPVCEPVFETTTGTVALRGTVESLCARTEIYNNTDTMLKPDTSPDLKVKMFVDNILASVGDDAQVITFKGVDLVFFPIIRDMHFFVVVFNFKRPSILIIDNIQQELETPAKFEEIPDLLVINQKHNLCFS</sequence>
<evidence type="ECO:0000313" key="1">
    <source>
        <dbReference type="EMBL" id="KAI3749078.1"/>
    </source>
</evidence>
<evidence type="ECO:0000313" key="2">
    <source>
        <dbReference type="Proteomes" id="UP001055879"/>
    </source>
</evidence>
<proteinExistence type="predicted"/>
<gene>
    <name evidence="1" type="ORF">L6452_12642</name>
</gene>
<accession>A0ACB9DQU2</accession>
<reference evidence="2" key="1">
    <citation type="journal article" date="2022" name="Mol. Ecol. Resour.">
        <title>The genomes of chicory, endive, great burdock and yacon provide insights into Asteraceae palaeo-polyploidization history and plant inulin production.</title>
        <authorList>
            <person name="Fan W."/>
            <person name="Wang S."/>
            <person name="Wang H."/>
            <person name="Wang A."/>
            <person name="Jiang F."/>
            <person name="Liu H."/>
            <person name="Zhao H."/>
            <person name="Xu D."/>
            <person name="Zhang Y."/>
        </authorList>
    </citation>
    <scope>NUCLEOTIDE SEQUENCE [LARGE SCALE GENOMIC DNA]</scope>
    <source>
        <strain evidence="2">cv. Niubang</strain>
    </source>
</reference>
<protein>
    <submittedName>
        <fullName evidence="1">Uncharacterized protein</fullName>
    </submittedName>
</protein>
<comment type="caution">
    <text evidence="1">The sequence shown here is derived from an EMBL/GenBank/DDBJ whole genome shotgun (WGS) entry which is preliminary data.</text>
</comment>
<keyword evidence="2" id="KW-1185">Reference proteome</keyword>
<dbReference type="Proteomes" id="UP001055879">
    <property type="component" value="Linkage Group LG03"/>
</dbReference>
<reference evidence="1 2" key="2">
    <citation type="journal article" date="2022" name="Mol. Ecol. Resour.">
        <title>The genomes of chicory, endive, great burdock and yacon provide insights into Asteraceae paleo-polyploidization history and plant inulin production.</title>
        <authorList>
            <person name="Fan W."/>
            <person name="Wang S."/>
            <person name="Wang H."/>
            <person name="Wang A."/>
            <person name="Jiang F."/>
            <person name="Liu H."/>
            <person name="Zhao H."/>
            <person name="Xu D."/>
            <person name="Zhang Y."/>
        </authorList>
    </citation>
    <scope>NUCLEOTIDE SEQUENCE [LARGE SCALE GENOMIC DNA]</scope>
    <source>
        <strain evidence="2">cv. Niubang</strain>
    </source>
</reference>
<name>A0ACB9DQU2_ARCLA</name>
<dbReference type="EMBL" id="CM042049">
    <property type="protein sequence ID" value="KAI3749078.1"/>
    <property type="molecule type" value="Genomic_DNA"/>
</dbReference>